<dbReference type="UniPathway" id="UPA00545">
    <property type="reaction ID" value="UER00823"/>
</dbReference>
<keyword evidence="3" id="KW-0134">Cell wall</keyword>
<evidence type="ECO:0000256" key="6">
    <source>
        <dbReference type="SAM" id="SignalP"/>
    </source>
</evidence>
<evidence type="ECO:0000256" key="3">
    <source>
        <dbReference type="ARBA" id="ARBA00022512"/>
    </source>
</evidence>
<dbReference type="Pfam" id="PF01095">
    <property type="entry name" value="Pectinesterase"/>
    <property type="match status" value="1"/>
</dbReference>
<evidence type="ECO:0000256" key="2">
    <source>
        <dbReference type="ARBA" id="ARBA00005184"/>
    </source>
</evidence>
<feature type="domain" description="Pectinesterase catalytic" evidence="7">
    <location>
        <begin position="40"/>
        <end position="124"/>
    </location>
</feature>
<dbReference type="SUPFAM" id="SSF51126">
    <property type="entry name" value="Pectin lyase-like"/>
    <property type="match status" value="1"/>
</dbReference>
<comment type="pathway">
    <text evidence="2">Glycan metabolism; pectin degradation; 2-dehydro-3-deoxy-D-gluconate from pectin: step 1/5.</text>
</comment>
<evidence type="ECO:0000256" key="1">
    <source>
        <dbReference type="ARBA" id="ARBA00004191"/>
    </source>
</evidence>
<evidence type="ECO:0000313" key="9">
    <source>
        <dbReference type="RefSeq" id="XP_022633835.1"/>
    </source>
</evidence>
<dbReference type="GO" id="GO:0030599">
    <property type="term" value="F:pectinesterase activity"/>
    <property type="evidence" value="ECO:0007669"/>
    <property type="project" value="InterPro"/>
</dbReference>
<dbReference type="InterPro" id="IPR000070">
    <property type="entry name" value="Pectinesterase_cat"/>
</dbReference>
<dbReference type="GeneID" id="111241196"/>
<dbReference type="GO" id="GO:0042545">
    <property type="term" value="P:cell wall modification"/>
    <property type="evidence" value="ECO:0007669"/>
    <property type="project" value="InterPro"/>
</dbReference>
<feature type="chain" id="PRO_5018185389" evidence="6">
    <location>
        <begin position="21"/>
        <end position="131"/>
    </location>
</feature>
<dbReference type="STRING" id="3916.A0A3Q0EQ71"/>
<keyword evidence="4" id="KW-0378">Hydrolase</keyword>
<reference evidence="9" key="1">
    <citation type="submission" date="2025-08" db="UniProtKB">
        <authorList>
            <consortium name="RefSeq"/>
        </authorList>
    </citation>
    <scope>IDENTIFICATION</scope>
    <source>
        <tissue evidence="9">Leaf</tissue>
    </source>
</reference>
<protein>
    <submittedName>
        <fullName evidence="9">Pectinesterase/pectinesterase inhibitor 22</fullName>
    </submittedName>
</protein>
<dbReference type="InterPro" id="IPR012334">
    <property type="entry name" value="Pectin_lyas_fold"/>
</dbReference>
<dbReference type="KEGG" id="vra:111241196"/>
<dbReference type="PANTHER" id="PTHR31707">
    <property type="entry name" value="PECTINESTERASE"/>
    <property type="match status" value="1"/>
</dbReference>
<comment type="subcellular location">
    <subcellularLocation>
        <location evidence="1">Secreted</location>
        <location evidence="1">Cell wall</location>
    </subcellularLocation>
</comment>
<dbReference type="AlphaFoldDB" id="A0A3Q0EQ71"/>
<sequence>MKNSILVLVTLLIIVNVSNSPKWDRELLVDKKDLEVLKYDVVVALDDSGNFTTISKAIAATSVLSSTRIIIKIKADIFQENMIFPSNKTNIFLVGDEKGITIITGTKNKLEGYSTLDTKTVVVDTWTIFVE</sequence>
<evidence type="ECO:0000313" key="8">
    <source>
        <dbReference type="Proteomes" id="UP000087766"/>
    </source>
</evidence>
<accession>A0A3Q0EQ71</accession>
<keyword evidence="3" id="KW-0964">Secreted</keyword>
<dbReference type="InterPro" id="IPR011050">
    <property type="entry name" value="Pectin_lyase_fold/virulence"/>
</dbReference>
<keyword evidence="8" id="KW-1185">Reference proteome</keyword>
<evidence type="ECO:0000256" key="5">
    <source>
        <dbReference type="ARBA" id="ARBA00023085"/>
    </source>
</evidence>
<dbReference type="RefSeq" id="XP_022633835.1">
    <property type="nucleotide sequence ID" value="XM_022778114.1"/>
</dbReference>
<dbReference type="Proteomes" id="UP000087766">
    <property type="component" value="Unplaced"/>
</dbReference>
<evidence type="ECO:0000256" key="4">
    <source>
        <dbReference type="ARBA" id="ARBA00022801"/>
    </source>
</evidence>
<dbReference type="OrthoDB" id="2019149at2759"/>
<keyword evidence="6" id="KW-0732">Signal</keyword>
<organism evidence="8 9">
    <name type="scientific">Vigna radiata var. radiata</name>
    <name type="common">Mung bean</name>
    <name type="synonym">Phaseolus aureus</name>
    <dbReference type="NCBI Taxonomy" id="3916"/>
    <lineage>
        <taxon>Eukaryota</taxon>
        <taxon>Viridiplantae</taxon>
        <taxon>Streptophyta</taxon>
        <taxon>Embryophyta</taxon>
        <taxon>Tracheophyta</taxon>
        <taxon>Spermatophyta</taxon>
        <taxon>Magnoliopsida</taxon>
        <taxon>eudicotyledons</taxon>
        <taxon>Gunneridae</taxon>
        <taxon>Pentapetalae</taxon>
        <taxon>rosids</taxon>
        <taxon>fabids</taxon>
        <taxon>Fabales</taxon>
        <taxon>Fabaceae</taxon>
        <taxon>Papilionoideae</taxon>
        <taxon>50 kb inversion clade</taxon>
        <taxon>NPAAA clade</taxon>
        <taxon>indigoferoid/millettioid clade</taxon>
        <taxon>Phaseoleae</taxon>
        <taxon>Vigna</taxon>
    </lineage>
</organism>
<name>A0A3Q0EQ71_VIGRR</name>
<keyword evidence="5" id="KW-0063">Aspartyl esterase</keyword>
<dbReference type="Gene3D" id="2.160.20.10">
    <property type="entry name" value="Single-stranded right-handed beta-helix, Pectin lyase-like"/>
    <property type="match status" value="1"/>
</dbReference>
<proteinExistence type="predicted"/>
<feature type="signal peptide" evidence="6">
    <location>
        <begin position="1"/>
        <end position="20"/>
    </location>
</feature>
<dbReference type="GO" id="GO:0045490">
    <property type="term" value="P:pectin catabolic process"/>
    <property type="evidence" value="ECO:0007669"/>
    <property type="project" value="UniProtKB-UniPathway"/>
</dbReference>
<gene>
    <name evidence="9" type="primary">LOC111241196</name>
</gene>
<evidence type="ECO:0000259" key="7">
    <source>
        <dbReference type="Pfam" id="PF01095"/>
    </source>
</evidence>